<gene>
    <name evidence="1" type="ordered locus">GAU_1305</name>
</gene>
<reference evidence="2" key="1">
    <citation type="submission" date="2006-03" db="EMBL/GenBank/DDBJ databases">
        <title>Complete genome sequence of Gemmatimonas aurantiaca T-27 that represents a novel phylum Gemmatimonadetes.</title>
        <authorList>
            <person name="Takasaki K."/>
            <person name="Ichikawa N."/>
            <person name="Miura H."/>
            <person name="Matsushita S."/>
            <person name="Watanabe Y."/>
            <person name="Oguchi A."/>
            <person name="Ankai A."/>
            <person name="Yashiro I."/>
            <person name="Takahashi M."/>
            <person name="Terui Y."/>
            <person name="Fukui S."/>
            <person name="Yokoyama H."/>
            <person name="Tanikawa S."/>
            <person name="Hanada S."/>
            <person name="Kamagata Y."/>
            <person name="Fujita N."/>
        </authorList>
    </citation>
    <scope>NUCLEOTIDE SEQUENCE [LARGE SCALE GENOMIC DNA]</scope>
    <source>
        <strain evidence="2">T-27 / DSM 14586 / JCM 11422 / NBRC 100505</strain>
    </source>
</reference>
<keyword evidence="2" id="KW-1185">Reference proteome</keyword>
<sequence>MTALPPRRRRAAVLPPGRLTFREIAALLGISVITLRRRVRPVGDQATRRLWAQRLDLKRRQRGDSLPVYHACRRRVEEWGPEITGTDPPVTD</sequence>
<dbReference type="KEGG" id="gau:GAU_1305"/>
<protein>
    <submittedName>
        <fullName evidence="1">Uncharacterized protein</fullName>
    </submittedName>
</protein>
<dbReference type="EMBL" id="AP009153">
    <property type="protein sequence ID" value="BAH38347.1"/>
    <property type="molecule type" value="Genomic_DNA"/>
</dbReference>
<dbReference type="STRING" id="379066.GAU_1305"/>
<organism evidence="1 2">
    <name type="scientific">Gemmatimonas aurantiaca (strain DSM 14586 / JCM 11422 / NBRC 100505 / T-27)</name>
    <dbReference type="NCBI Taxonomy" id="379066"/>
    <lineage>
        <taxon>Bacteria</taxon>
        <taxon>Pseudomonadati</taxon>
        <taxon>Gemmatimonadota</taxon>
        <taxon>Gemmatimonadia</taxon>
        <taxon>Gemmatimonadales</taxon>
        <taxon>Gemmatimonadaceae</taxon>
        <taxon>Gemmatimonas</taxon>
    </lineage>
</organism>
<proteinExistence type="predicted"/>
<dbReference type="Proteomes" id="UP000002209">
    <property type="component" value="Chromosome"/>
</dbReference>
<evidence type="ECO:0000313" key="2">
    <source>
        <dbReference type="Proteomes" id="UP000002209"/>
    </source>
</evidence>
<evidence type="ECO:0000313" key="1">
    <source>
        <dbReference type="EMBL" id="BAH38347.1"/>
    </source>
</evidence>
<dbReference type="AlphaFoldDB" id="C1A7Y7"/>
<accession>C1A7Y7</accession>
<name>C1A7Y7_GEMAT</name>
<dbReference type="HOGENOM" id="CLU_2409056_0_0_0"/>
<dbReference type="RefSeq" id="WP_012682794.1">
    <property type="nucleotide sequence ID" value="NC_012489.1"/>
</dbReference>